<evidence type="ECO:0000313" key="2">
    <source>
        <dbReference type="Proteomes" id="UP000021210"/>
    </source>
</evidence>
<dbReference type="AlphaFoldDB" id="A0A829QJX1"/>
<sequence>MEHFLDDWLQPQDVADQVEALAQGVLATNSDGLEQLRETLPDLSPEEAAVLAKRIRVMQKQDTAMHAELLGLAERLRGLGS</sequence>
<organism evidence="1 2">
    <name type="scientific">Mycobacteroides abscessus 1948</name>
    <dbReference type="NCBI Taxonomy" id="1299323"/>
    <lineage>
        <taxon>Bacteria</taxon>
        <taxon>Bacillati</taxon>
        <taxon>Actinomycetota</taxon>
        <taxon>Actinomycetes</taxon>
        <taxon>Mycobacteriales</taxon>
        <taxon>Mycobacteriaceae</taxon>
        <taxon>Mycobacteroides</taxon>
        <taxon>Mycobacteroides abscessus</taxon>
    </lineage>
</organism>
<proteinExistence type="predicted"/>
<dbReference type="EMBL" id="JAOH01000002">
    <property type="protein sequence ID" value="EUA63048.1"/>
    <property type="molecule type" value="Genomic_DNA"/>
</dbReference>
<gene>
    <name evidence="1" type="ORF">I542_3205</name>
</gene>
<accession>A0A829QJX1</accession>
<name>A0A829QJX1_9MYCO</name>
<reference evidence="1 2" key="1">
    <citation type="submission" date="2013-12" db="EMBL/GenBank/DDBJ databases">
        <authorList>
            <person name="Zelazny A."/>
            <person name="Olivier K."/>
            <person name="Holland S."/>
            <person name="Lenaerts A."/>
            <person name="Ordway D."/>
            <person name="DeGroote M.A."/>
            <person name="Parker T."/>
            <person name="Sizemore C."/>
            <person name="Tallon L.J."/>
            <person name="Sadzewicz L.K."/>
            <person name="Sengamalay N."/>
            <person name="Fraser C.M."/>
            <person name="Hine E."/>
            <person name="Shefchek K.A."/>
            <person name="Das S.P."/>
            <person name="Tettelin H."/>
        </authorList>
    </citation>
    <scope>NUCLEOTIDE SEQUENCE [LARGE SCALE GENOMIC DNA]</scope>
    <source>
        <strain evidence="1 2">1948</strain>
    </source>
</reference>
<protein>
    <submittedName>
        <fullName evidence="1">Uncharacterized protein</fullName>
    </submittedName>
</protein>
<dbReference type="Proteomes" id="UP000021210">
    <property type="component" value="Unassembled WGS sequence"/>
</dbReference>
<evidence type="ECO:0000313" key="1">
    <source>
        <dbReference type="EMBL" id="EUA63048.1"/>
    </source>
</evidence>
<comment type="caution">
    <text evidence="1">The sequence shown here is derived from an EMBL/GenBank/DDBJ whole genome shotgun (WGS) entry which is preliminary data.</text>
</comment>